<dbReference type="VEuPathDB" id="FungiDB:Z517_01275"/>
<feature type="domain" description="Superoxide dismutase copper/zinc binding" evidence="9">
    <location>
        <begin position="51"/>
        <end position="201"/>
    </location>
</feature>
<organism evidence="10 11">
    <name type="scientific">Fonsecaea pedrosoi CBS 271.37</name>
    <dbReference type="NCBI Taxonomy" id="1442368"/>
    <lineage>
        <taxon>Eukaryota</taxon>
        <taxon>Fungi</taxon>
        <taxon>Dikarya</taxon>
        <taxon>Ascomycota</taxon>
        <taxon>Pezizomycotina</taxon>
        <taxon>Eurotiomycetes</taxon>
        <taxon>Chaetothyriomycetidae</taxon>
        <taxon>Chaetothyriales</taxon>
        <taxon>Herpotrichiellaceae</taxon>
        <taxon>Fonsecaea</taxon>
    </lineage>
</organism>
<dbReference type="InterPro" id="IPR001424">
    <property type="entry name" value="SOD_Cu_Zn_dom"/>
</dbReference>
<keyword evidence="6" id="KW-0049">Antioxidant</keyword>
<dbReference type="EMBL" id="KN846969">
    <property type="protein sequence ID" value="KIW85882.1"/>
    <property type="molecule type" value="Genomic_DNA"/>
</dbReference>
<sequence length="253" mass="26534">MMDLFNMLFPFFILVLSVIAQEMGNITDAPVTQNNPSRATFQAILQVGKPVQGQITGVSSDNGTGVNFNVNFFDFPDISQGPFKYHIHQYPVPASGNCTATGGHLSPFGRQDDPPCDATAPWTCQPGDLSGKHGNISQLTSSTSGDSQAVGTFQAMYLDLYVSTDPSNVAFFGNRSVVVHNANGTRLNCGNFTQMSSGSSGGGNNNGTNTTVPTTLPTNNVAAGAVRAVKWELATATVFAIGVCLVSLMGGLI</sequence>
<accession>A0A0D2FGT2</accession>
<dbReference type="OrthoDB" id="159229at2759"/>
<dbReference type="InterPro" id="IPR036423">
    <property type="entry name" value="SOD-like_Cu/Zn_dom_sf"/>
</dbReference>
<dbReference type="GeneID" id="25300765"/>
<comment type="subcellular location">
    <subcellularLocation>
        <location evidence="1">Cell envelope</location>
    </subcellularLocation>
    <subcellularLocation>
        <location evidence="2">Secreted</location>
    </subcellularLocation>
</comment>
<comment type="catalytic activity">
    <reaction evidence="7">
        <text>2 superoxide + 2 H(+) = H2O2 + O2</text>
        <dbReference type="Rhea" id="RHEA:20696"/>
        <dbReference type="ChEBI" id="CHEBI:15378"/>
        <dbReference type="ChEBI" id="CHEBI:15379"/>
        <dbReference type="ChEBI" id="CHEBI:16240"/>
        <dbReference type="ChEBI" id="CHEBI:18421"/>
        <dbReference type="EC" id="1.15.1.1"/>
    </reaction>
</comment>
<evidence type="ECO:0000256" key="4">
    <source>
        <dbReference type="ARBA" id="ARBA00012682"/>
    </source>
</evidence>
<evidence type="ECO:0000256" key="8">
    <source>
        <dbReference type="SAM" id="SignalP"/>
    </source>
</evidence>
<proteinExistence type="inferred from homology"/>
<evidence type="ECO:0000256" key="5">
    <source>
        <dbReference type="ARBA" id="ARBA00022525"/>
    </source>
</evidence>
<dbReference type="PANTHER" id="PTHR20910">
    <property type="entry name" value="AGAP001623-PA"/>
    <property type="match status" value="1"/>
</dbReference>
<evidence type="ECO:0000256" key="3">
    <source>
        <dbReference type="ARBA" id="ARBA00010457"/>
    </source>
</evidence>
<dbReference type="GO" id="GO:0005576">
    <property type="term" value="C:extracellular region"/>
    <property type="evidence" value="ECO:0007669"/>
    <property type="project" value="UniProtKB-SubCell"/>
</dbReference>
<dbReference type="Gene3D" id="2.60.40.200">
    <property type="entry name" value="Superoxide dismutase, copper/zinc binding domain"/>
    <property type="match status" value="1"/>
</dbReference>
<evidence type="ECO:0000256" key="1">
    <source>
        <dbReference type="ARBA" id="ARBA00004196"/>
    </source>
</evidence>
<dbReference type="SUPFAM" id="SSF49329">
    <property type="entry name" value="Cu,Zn superoxide dismutase-like"/>
    <property type="match status" value="1"/>
</dbReference>
<name>A0A0D2FGT2_9EURO</name>
<dbReference type="Pfam" id="PF00080">
    <property type="entry name" value="Sod_Cu"/>
    <property type="match status" value="1"/>
</dbReference>
<keyword evidence="8" id="KW-0732">Signal</keyword>
<dbReference type="GO" id="GO:0046872">
    <property type="term" value="F:metal ion binding"/>
    <property type="evidence" value="ECO:0007669"/>
    <property type="project" value="InterPro"/>
</dbReference>
<dbReference type="Proteomes" id="UP000053029">
    <property type="component" value="Unassembled WGS sequence"/>
</dbReference>
<dbReference type="HOGENOM" id="CLU_063073_1_0_1"/>
<dbReference type="RefSeq" id="XP_013289690.1">
    <property type="nucleotide sequence ID" value="XM_013434236.1"/>
</dbReference>
<dbReference type="STRING" id="1442368.A0A0D2FGT2"/>
<evidence type="ECO:0000256" key="6">
    <source>
        <dbReference type="ARBA" id="ARBA00022862"/>
    </source>
</evidence>
<keyword evidence="11" id="KW-1185">Reference proteome</keyword>
<comment type="similarity">
    <text evidence="3">Belongs to the Cu-Zn superoxide dismutase family.</text>
</comment>
<dbReference type="InterPro" id="IPR053257">
    <property type="entry name" value="Cu-only_SOD"/>
</dbReference>
<dbReference type="FunFam" id="2.60.40.200:FF:000007">
    <property type="entry name" value="Cell surface Cu-only superoxide dismutase 5"/>
    <property type="match status" value="1"/>
</dbReference>
<evidence type="ECO:0000313" key="10">
    <source>
        <dbReference type="EMBL" id="KIW85882.1"/>
    </source>
</evidence>
<evidence type="ECO:0000259" key="9">
    <source>
        <dbReference type="Pfam" id="PF00080"/>
    </source>
</evidence>
<reference evidence="10 11" key="1">
    <citation type="submission" date="2015-01" db="EMBL/GenBank/DDBJ databases">
        <title>The Genome Sequence of Fonsecaea pedrosoi CBS 271.37.</title>
        <authorList>
            <consortium name="The Broad Institute Genomics Platform"/>
            <person name="Cuomo C."/>
            <person name="de Hoog S."/>
            <person name="Gorbushina A."/>
            <person name="Stielow B."/>
            <person name="Teixiera M."/>
            <person name="Abouelleil A."/>
            <person name="Chapman S.B."/>
            <person name="Priest M."/>
            <person name="Young S.K."/>
            <person name="Wortman J."/>
            <person name="Nusbaum C."/>
            <person name="Birren B."/>
        </authorList>
    </citation>
    <scope>NUCLEOTIDE SEQUENCE [LARGE SCALE GENOMIC DNA]</scope>
    <source>
        <strain evidence="10 11">CBS 271.37</strain>
    </source>
</reference>
<evidence type="ECO:0000313" key="11">
    <source>
        <dbReference type="Proteomes" id="UP000053029"/>
    </source>
</evidence>
<dbReference type="GO" id="GO:0004784">
    <property type="term" value="F:superoxide dismutase activity"/>
    <property type="evidence" value="ECO:0007669"/>
    <property type="project" value="UniProtKB-EC"/>
</dbReference>
<gene>
    <name evidence="10" type="ORF">Z517_01275</name>
</gene>
<feature type="chain" id="PRO_5002242112" description="superoxide dismutase" evidence="8">
    <location>
        <begin position="21"/>
        <end position="253"/>
    </location>
</feature>
<evidence type="ECO:0000256" key="7">
    <source>
        <dbReference type="ARBA" id="ARBA00049204"/>
    </source>
</evidence>
<feature type="signal peptide" evidence="8">
    <location>
        <begin position="1"/>
        <end position="20"/>
    </location>
</feature>
<keyword evidence="5" id="KW-0964">Secreted</keyword>
<protein>
    <recommendedName>
        <fullName evidence="4">superoxide dismutase</fullName>
        <ecNumber evidence="4">1.15.1.1</ecNumber>
    </recommendedName>
</protein>
<dbReference type="AlphaFoldDB" id="A0A0D2FGT2"/>
<evidence type="ECO:0000256" key="2">
    <source>
        <dbReference type="ARBA" id="ARBA00004613"/>
    </source>
</evidence>
<dbReference type="EC" id="1.15.1.1" evidence="4"/>
<dbReference type="PANTHER" id="PTHR20910:SF1">
    <property type="entry name" value="SUPEROXIDE DISMUTASE COPPER_ZINC BINDING DOMAIN-CONTAINING PROTEIN"/>
    <property type="match status" value="1"/>
</dbReference>